<dbReference type="InterPro" id="IPR021782">
    <property type="entry name" value="DUF3347"/>
</dbReference>
<evidence type="ECO:0000259" key="9">
    <source>
        <dbReference type="Pfam" id="PF25975"/>
    </source>
</evidence>
<dbReference type="Pfam" id="PF25919">
    <property type="entry name" value="BSH_CusB"/>
    <property type="match status" value="1"/>
</dbReference>
<dbReference type="NCBIfam" id="TIGR01730">
    <property type="entry name" value="RND_mfp"/>
    <property type="match status" value="1"/>
</dbReference>
<sequence length="553" mass="61114">MKKIAVYIIVLIVGIGIGYFLLNASGTSDTTSTTTKESSSWTCSMHPQINQPEPGDCPICGMDLIPADQAEANSSPLQIKMTKNAIALANVETTLIDNNNESANQIKLSGIIKESENNKALQAAYFKGRIEFLYTKETGKKIKRGQLIAKIYSPELVSAQQELLTAAANKSSQPALYNAVKNKLSTWKLTEKQINNIEKSGEVLRDFPIYANTTGTITLINVEEGDYVQEGQILFEVSNLNEVWAVFDAYENQIGALQEGQKITIEASALRQNPIETKIDFISPILNTTTRTVGIRAIINNKEDKFKPGMFITGAVHIDSKNEGTQLSIPETAVLWTGEQSVVYVKPKKDESVFELRKIRLGQKTGNAYTVLSGLKPGEEIVTNGTFTVDAAAQLQGKKSMMSLENKPKTHLPEKAQEQLKEAIAAYLQMKDAFVQDNTSEISAQASKMLAHLAIDIQEPKEAKETIINVKSALEKIAKETNLEKQRVYLVGLSDNFIKFIEKNMQVDTPLYVQQCPMANNDQGAVWLSTEKEVRNPYYGDKMLKCGSVINSL</sequence>
<dbReference type="GO" id="GO:0046914">
    <property type="term" value="F:transition metal ion binding"/>
    <property type="evidence" value="ECO:0007669"/>
    <property type="project" value="TreeGrafter"/>
</dbReference>
<dbReference type="InterPro" id="IPR058649">
    <property type="entry name" value="CzcB_C"/>
</dbReference>
<feature type="domain" description="CusB-like three alpha-helical bundle" evidence="6">
    <location>
        <begin position="155"/>
        <end position="203"/>
    </location>
</feature>
<dbReference type="Pfam" id="PF25869">
    <property type="entry name" value="3HB_CusB"/>
    <property type="match status" value="1"/>
</dbReference>
<evidence type="ECO:0000313" key="10">
    <source>
        <dbReference type="EMBL" id="MBB4119068.1"/>
    </source>
</evidence>
<dbReference type="Pfam" id="PF19335">
    <property type="entry name" value="HMBD"/>
    <property type="match status" value="1"/>
</dbReference>
<dbReference type="Gene3D" id="2.40.420.20">
    <property type="match status" value="1"/>
</dbReference>
<dbReference type="InterPro" id="IPR058791">
    <property type="entry name" value="3HB_CusB"/>
</dbReference>
<dbReference type="AlphaFoldDB" id="A0A840ELR8"/>
<dbReference type="Proteomes" id="UP000553034">
    <property type="component" value="Unassembled WGS sequence"/>
</dbReference>
<evidence type="ECO:0000259" key="5">
    <source>
        <dbReference type="Pfam" id="PF19335"/>
    </source>
</evidence>
<evidence type="ECO:0000259" key="4">
    <source>
        <dbReference type="Pfam" id="PF11827"/>
    </source>
</evidence>
<evidence type="ECO:0000259" key="8">
    <source>
        <dbReference type="Pfam" id="PF25954"/>
    </source>
</evidence>
<dbReference type="InterPro" id="IPR045800">
    <property type="entry name" value="HMBD"/>
</dbReference>
<evidence type="ECO:0000256" key="1">
    <source>
        <dbReference type="ARBA" id="ARBA00009477"/>
    </source>
</evidence>
<keyword evidence="3" id="KW-0472">Membrane</keyword>
<dbReference type="SUPFAM" id="SSF111369">
    <property type="entry name" value="HlyD-like secretion proteins"/>
    <property type="match status" value="1"/>
</dbReference>
<keyword evidence="3" id="KW-1133">Transmembrane helix</keyword>
<protein>
    <submittedName>
        <fullName evidence="10">Cu(I)/Ag(I) efflux system membrane fusion protein</fullName>
    </submittedName>
</protein>
<keyword evidence="3" id="KW-0812">Transmembrane</keyword>
<dbReference type="Gene3D" id="6.10.140.730">
    <property type="match status" value="1"/>
</dbReference>
<dbReference type="RefSeq" id="WP_183477428.1">
    <property type="nucleotide sequence ID" value="NZ_JACIFO010000005.1"/>
</dbReference>
<evidence type="ECO:0000256" key="2">
    <source>
        <dbReference type="ARBA" id="ARBA00022448"/>
    </source>
</evidence>
<feature type="domain" description="CusB-like barrel-sandwich hybrid" evidence="7">
    <location>
        <begin position="126"/>
        <end position="237"/>
    </location>
</feature>
<dbReference type="Pfam" id="PF25975">
    <property type="entry name" value="CzcB_C"/>
    <property type="match status" value="1"/>
</dbReference>
<feature type="domain" description="DUF3347" evidence="4">
    <location>
        <begin position="424"/>
        <end position="504"/>
    </location>
</feature>
<evidence type="ECO:0000256" key="3">
    <source>
        <dbReference type="SAM" id="Phobius"/>
    </source>
</evidence>
<evidence type="ECO:0000259" key="6">
    <source>
        <dbReference type="Pfam" id="PF25869"/>
    </source>
</evidence>
<dbReference type="GO" id="GO:0060003">
    <property type="term" value="P:copper ion export"/>
    <property type="evidence" value="ECO:0007669"/>
    <property type="project" value="TreeGrafter"/>
</dbReference>
<dbReference type="GO" id="GO:0022857">
    <property type="term" value="F:transmembrane transporter activity"/>
    <property type="evidence" value="ECO:0007669"/>
    <property type="project" value="InterPro"/>
</dbReference>
<dbReference type="InterPro" id="IPR058790">
    <property type="entry name" value="BSH_CusB"/>
</dbReference>
<evidence type="ECO:0000313" key="11">
    <source>
        <dbReference type="Proteomes" id="UP000553034"/>
    </source>
</evidence>
<dbReference type="PANTHER" id="PTHR30097">
    <property type="entry name" value="CATION EFFLUX SYSTEM PROTEIN CUSB"/>
    <property type="match status" value="1"/>
</dbReference>
<dbReference type="InterPro" id="IPR058792">
    <property type="entry name" value="Beta-barrel_RND_2"/>
</dbReference>
<name>A0A840ELR8_9FLAO</name>
<feature type="transmembrane region" description="Helical" evidence="3">
    <location>
        <begin position="5"/>
        <end position="22"/>
    </location>
</feature>
<dbReference type="Gene3D" id="2.40.30.170">
    <property type="match status" value="1"/>
</dbReference>
<accession>A0A840ELR8</accession>
<dbReference type="GO" id="GO:0016020">
    <property type="term" value="C:membrane"/>
    <property type="evidence" value="ECO:0007669"/>
    <property type="project" value="InterPro"/>
</dbReference>
<dbReference type="EMBL" id="JACIFO010000005">
    <property type="protein sequence ID" value="MBB4119068.1"/>
    <property type="molecule type" value="Genomic_DNA"/>
</dbReference>
<dbReference type="Pfam" id="PF25954">
    <property type="entry name" value="Beta-barrel_RND_2"/>
    <property type="match status" value="1"/>
</dbReference>
<dbReference type="Pfam" id="PF11827">
    <property type="entry name" value="DUF3347"/>
    <property type="match status" value="1"/>
</dbReference>
<keyword evidence="11" id="KW-1185">Reference proteome</keyword>
<comment type="similarity">
    <text evidence="1">Belongs to the membrane fusion protein (MFP) (TC 8.A.1) family.</text>
</comment>
<reference evidence="10 11" key="1">
    <citation type="submission" date="2020-08" db="EMBL/GenBank/DDBJ databases">
        <title>Genomic Encyclopedia of Type Strains, Phase IV (KMG-IV): sequencing the most valuable type-strain genomes for metagenomic binning, comparative biology and taxonomic classification.</title>
        <authorList>
            <person name="Goeker M."/>
        </authorList>
    </citation>
    <scope>NUCLEOTIDE SEQUENCE [LARGE SCALE GENOMIC DNA]</scope>
    <source>
        <strain evidence="10 11">DSM 29568</strain>
    </source>
</reference>
<dbReference type="GO" id="GO:0030288">
    <property type="term" value="C:outer membrane-bounded periplasmic space"/>
    <property type="evidence" value="ECO:0007669"/>
    <property type="project" value="TreeGrafter"/>
</dbReference>
<dbReference type="PANTHER" id="PTHR30097:SF15">
    <property type="entry name" value="CATION EFFLUX SYSTEM PROTEIN CUSB"/>
    <property type="match status" value="1"/>
</dbReference>
<organism evidence="10 11">
    <name type="scientific">Mesonia hippocampi</name>
    <dbReference type="NCBI Taxonomy" id="1628250"/>
    <lineage>
        <taxon>Bacteria</taxon>
        <taxon>Pseudomonadati</taxon>
        <taxon>Bacteroidota</taxon>
        <taxon>Flavobacteriia</taxon>
        <taxon>Flavobacteriales</taxon>
        <taxon>Flavobacteriaceae</taxon>
        <taxon>Mesonia</taxon>
    </lineage>
</organism>
<evidence type="ECO:0000259" key="7">
    <source>
        <dbReference type="Pfam" id="PF25919"/>
    </source>
</evidence>
<dbReference type="InterPro" id="IPR006143">
    <property type="entry name" value="RND_pump_MFP"/>
</dbReference>
<comment type="caution">
    <text evidence="10">The sequence shown here is derived from an EMBL/GenBank/DDBJ whole genome shotgun (WGS) entry which is preliminary data.</text>
</comment>
<dbReference type="FunFam" id="2.40.30.170:FF:000010">
    <property type="entry name" value="Efflux RND transporter periplasmic adaptor subunit"/>
    <property type="match status" value="1"/>
</dbReference>
<keyword evidence="2" id="KW-0813">Transport</keyword>
<feature type="domain" description="Heavy metal binding" evidence="5">
    <location>
        <begin position="41"/>
        <end position="67"/>
    </location>
</feature>
<dbReference type="GO" id="GO:0015679">
    <property type="term" value="P:plasma membrane copper ion transport"/>
    <property type="evidence" value="ECO:0007669"/>
    <property type="project" value="TreeGrafter"/>
</dbReference>
<feature type="domain" description="CzcB-like C-terminal circularly permuted SH3-like" evidence="9">
    <location>
        <begin position="328"/>
        <end position="389"/>
    </location>
</feature>
<proteinExistence type="inferred from homology"/>
<dbReference type="InterPro" id="IPR051909">
    <property type="entry name" value="MFP_Cation_Efflux"/>
</dbReference>
<feature type="domain" description="CusB-like beta-barrel" evidence="8">
    <location>
        <begin position="242"/>
        <end position="314"/>
    </location>
</feature>
<gene>
    <name evidence="10" type="ORF">GGR32_001364</name>
</gene>